<keyword evidence="2" id="KW-1185">Reference proteome</keyword>
<proteinExistence type="predicted"/>
<sequence length="42" mass="5051">MHPKRLKCAIQLFQIYLIRQNSLHYHALNSLHCCYQVLNILL</sequence>
<name>A0AAV1ZSS8_9ARAC</name>
<dbReference type="Proteomes" id="UP001497382">
    <property type="component" value="Unassembled WGS sequence"/>
</dbReference>
<reference evidence="1 2" key="1">
    <citation type="submission" date="2024-04" db="EMBL/GenBank/DDBJ databases">
        <authorList>
            <person name="Rising A."/>
            <person name="Reimegard J."/>
            <person name="Sonavane S."/>
            <person name="Akerstrom W."/>
            <person name="Nylinder S."/>
            <person name="Hedman E."/>
            <person name="Kallberg Y."/>
        </authorList>
    </citation>
    <scope>NUCLEOTIDE SEQUENCE [LARGE SCALE GENOMIC DNA]</scope>
</reference>
<dbReference type="AlphaFoldDB" id="A0AAV1ZSS8"/>
<protein>
    <submittedName>
        <fullName evidence="1">Uncharacterized protein</fullName>
    </submittedName>
</protein>
<evidence type="ECO:0000313" key="2">
    <source>
        <dbReference type="Proteomes" id="UP001497382"/>
    </source>
</evidence>
<accession>A0AAV1ZSS8</accession>
<dbReference type="EMBL" id="CAXIEN010000081">
    <property type="protein sequence ID" value="CAL1274881.1"/>
    <property type="molecule type" value="Genomic_DNA"/>
</dbReference>
<evidence type="ECO:0000313" key="1">
    <source>
        <dbReference type="EMBL" id="CAL1274881.1"/>
    </source>
</evidence>
<organism evidence="1 2">
    <name type="scientific">Larinioides sclopetarius</name>
    <dbReference type="NCBI Taxonomy" id="280406"/>
    <lineage>
        <taxon>Eukaryota</taxon>
        <taxon>Metazoa</taxon>
        <taxon>Ecdysozoa</taxon>
        <taxon>Arthropoda</taxon>
        <taxon>Chelicerata</taxon>
        <taxon>Arachnida</taxon>
        <taxon>Araneae</taxon>
        <taxon>Araneomorphae</taxon>
        <taxon>Entelegynae</taxon>
        <taxon>Araneoidea</taxon>
        <taxon>Araneidae</taxon>
        <taxon>Larinioides</taxon>
    </lineage>
</organism>
<gene>
    <name evidence="1" type="ORF">LARSCL_LOCUS7756</name>
</gene>
<comment type="caution">
    <text evidence="1">The sequence shown here is derived from an EMBL/GenBank/DDBJ whole genome shotgun (WGS) entry which is preliminary data.</text>
</comment>